<evidence type="ECO:0000313" key="1">
    <source>
        <dbReference type="EMBL" id="ACK64221.1"/>
    </source>
</evidence>
<evidence type="ECO:0000313" key="2">
    <source>
        <dbReference type="Proteomes" id="UP000008204"/>
    </source>
</evidence>
<gene>
    <name evidence="1" type="ordered locus">PCC8801_0115</name>
</gene>
<dbReference type="eggNOG" id="ENOG50317AI">
    <property type="taxonomic scope" value="Bacteria"/>
</dbReference>
<sequence>MRDKPLYDEYGIIREAWKILPPEYREKFLEALAELEDNECHRQRSFPKTQLHKVTGYQEPVYRAYIDKISGWRLHIMYENGAIHLKDIIPPEYHDPVIKVIQSKEYRYKKNQSNQFKKKKT</sequence>
<dbReference type="KEGG" id="cyp:PCC8801_0115"/>
<organism evidence="1 2">
    <name type="scientific">Rippkaea orientalis (strain PCC 8801 / RF-1)</name>
    <name type="common">Cyanothece sp. (strain PCC 8801)</name>
    <dbReference type="NCBI Taxonomy" id="41431"/>
    <lineage>
        <taxon>Bacteria</taxon>
        <taxon>Bacillati</taxon>
        <taxon>Cyanobacteriota</taxon>
        <taxon>Cyanophyceae</taxon>
        <taxon>Oscillatoriophycideae</taxon>
        <taxon>Chroococcales</taxon>
        <taxon>Aphanothecaceae</taxon>
        <taxon>Rippkaea</taxon>
        <taxon>Rippkaea orientalis</taxon>
    </lineage>
</organism>
<dbReference type="HOGENOM" id="CLU_2154092_0_0_3"/>
<keyword evidence="2" id="KW-1185">Reference proteome</keyword>
<name>B7K0R7_RIPO1</name>
<proteinExistence type="predicted"/>
<dbReference type="AlphaFoldDB" id="B7K0R7"/>
<accession>B7K0R7</accession>
<dbReference type="Proteomes" id="UP000008204">
    <property type="component" value="Chromosome"/>
</dbReference>
<dbReference type="OrthoDB" id="1550871at2"/>
<dbReference type="EMBL" id="CP001287">
    <property type="protein sequence ID" value="ACK64221.1"/>
    <property type="molecule type" value="Genomic_DNA"/>
</dbReference>
<protein>
    <submittedName>
        <fullName evidence="1">Uncharacterized protein</fullName>
    </submittedName>
</protein>
<dbReference type="STRING" id="41431.PCC8801_0115"/>
<reference evidence="2" key="1">
    <citation type="journal article" date="2011" name="MBio">
        <title>Novel metabolic attributes of the genus Cyanothece, comprising a group of unicellular nitrogen-fixing Cyanobacteria.</title>
        <authorList>
            <person name="Bandyopadhyay A."/>
            <person name="Elvitigala T."/>
            <person name="Welsh E."/>
            <person name="Stockel J."/>
            <person name="Liberton M."/>
            <person name="Min H."/>
            <person name="Sherman L.A."/>
            <person name="Pakrasi H.B."/>
        </authorList>
    </citation>
    <scope>NUCLEOTIDE SEQUENCE [LARGE SCALE GENOMIC DNA]</scope>
    <source>
        <strain evidence="2">PCC 8801</strain>
    </source>
</reference>
<dbReference type="RefSeq" id="WP_012593498.1">
    <property type="nucleotide sequence ID" value="NC_011726.1"/>
</dbReference>